<dbReference type="EMBL" id="JAHZIK010000550">
    <property type="protein sequence ID" value="MBW7456329.1"/>
    <property type="molecule type" value="Genomic_DNA"/>
</dbReference>
<dbReference type="SUPFAM" id="SSF51215">
    <property type="entry name" value="Regulatory protein AraC"/>
    <property type="match status" value="1"/>
</dbReference>
<organism evidence="3 4">
    <name type="scientific">Paenibacillus sepulcri</name>
    <dbReference type="NCBI Taxonomy" id="359917"/>
    <lineage>
        <taxon>Bacteria</taxon>
        <taxon>Bacillati</taxon>
        <taxon>Bacillota</taxon>
        <taxon>Bacilli</taxon>
        <taxon>Bacillales</taxon>
        <taxon>Paenibacillaceae</taxon>
        <taxon>Paenibacillus</taxon>
    </lineage>
</organism>
<evidence type="ECO:0000313" key="4">
    <source>
        <dbReference type="Proteomes" id="UP001519887"/>
    </source>
</evidence>
<name>A0ABS7C5Y5_9BACL</name>
<evidence type="ECO:0000259" key="2">
    <source>
        <dbReference type="Pfam" id="PF07883"/>
    </source>
</evidence>
<dbReference type="Pfam" id="PF07883">
    <property type="entry name" value="Cupin_2"/>
    <property type="match status" value="1"/>
</dbReference>
<keyword evidence="1" id="KW-0238">DNA-binding</keyword>
<gene>
    <name evidence="3" type="ORF">K0U00_20040</name>
</gene>
<dbReference type="InterPro" id="IPR037923">
    <property type="entry name" value="HTH-like"/>
</dbReference>
<dbReference type="Gene3D" id="2.60.120.10">
    <property type="entry name" value="Jelly Rolls"/>
    <property type="match status" value="1"/>
</dbReference>
<proteinExistence type="predicted"/>
<dbReference type="Proteomes" id="UP001519887">
    <property type="component" value="Unassembled WGS sequence"/>
</dbReference>
<feature type="non-terminal residue" evidence="3">
    <location>
        <position position="109"/>
    </location>
</feature>
<evidence type="ECO:0000256" key="1">
    <source>
        <dbReference type="ARBA" id="ARBA00023125"/>
    </source>
</evidence>
<protein>
    <submittedName>
        <fullName evidence="3">Cupin domain-containing protein</fullName>
    </submittedName>
</protein>
<evidence type="ECO:0000313" key="3">
    <source>
        <dbReference type="EMBL" id="MBW7456329.1"/>
    </source>
</evidence>
<keyword evidence="4" id="KW-1185">Reference proteome</keyword>
<accession>A0ABS7C5Y5</accession>
<comment type="caution">
    <text evidence="3">The sequence shown here is derived from an EMBL/GenBank/DDBJ whole genome shotgun (WGS) entry which is preliminary data.</text>
</comment>
<dbReference type="InterPro" id="IPR014710">
    <property type="entry name" value="RmlC-like_jellyroll"/>
</dbReference>
<feature type="domain" description="Cupin type-2" evidence="2">
    <location>
        <begin position="53"/>
        <end position="109"/>
    </location>
</feature>
<reference evidence="3 4" key="1">
    <citation type="submission" date="2021-07" db="EMBL/GenBank/DDBJ databases">
        <title>Paenibacillus radiodurans sp. nov., isolated from the southeastern edge of Tengger Desert.</title>
        <authorList>
            <person name="Zhang G."/>
        </authorList>
    </citation>
    <scope>NUCLEOTIDE SEQUENCE [LARGE SCALE GENOMIC DNA]</scope>
    <source>
        <strain evidence="3 4">CCM 7311</strain>
    </source>
</reference>
<sequence length="109" mass="12089">MIRTRIEEMRLNPEQKGHVFGELLPGAYLSSGGLAFAGRSERSHTNDGPDGRDFHVHDDREAFLILQGIGTMEINGEHHPVRAGDIVIVEPGENHHLCSDAENPIVTLW</sequence>
<dbReference type="InterPro" id="IPR013096">
    <property type="entry name" value="Cupin_2"/>
</dbReference>